<reference evidence="1" key="1">
    <citation type="submission" date="2022-07" db="EMBL/GenBank/DDBJ databases">
        <title>Phylogenomic reconstructions and comparative analyses of Kickxellomycotina fungi.</title>
        <authorList>
            <person name="Reynolds N.K."/>
            <person name="Stajich J.E."/>
            <person name="Barry K."/>
            <person name="Grigoriev I.V."/>
            <person name="Crous P."/>
            <person name="Smith M.E."/>
        </authorList>
    </citation>
    <scope>NUCLEOTIDE SEQUENCE</scope>
    <source>
        <strain evidence="1">Benny 63K</strain>
    </source>
</reference>
<protein>
    <submittedName>
        <fullName evidence="1">Serine arginine-rich splicing factor</fullName>
    </submittedName>
</protein>
<accession>A0ACC1IUI4</accession>
<dbReference type="EMBL" id="JANBPG010000043">
    <property type="protein sequence ID" value="KAJ1901117.1"/>
    <property type="molecule type" value="Genomic_DNA"/>
</dbReference>
<organism evidence="1 2">
    <name type="scientific">Kickxella alabastrina</name>
    <dbReference type="NCBI Taxonomy" id="61397"/>
    <lineage>
        <taxon>Eukaryota</taxon>
        <taxon>Fungi</taxon>
        <taxon>Fungi incertae sedis</taxon>
        <taxon>Zoopagomycota</taxon>
        <taxon>Kickxellomycotina</taxon>
        <taxon>Kickxellomycetes</taxon>
        <taxon>Kickxellales</taxon>
        <taxon>Kickxellaceae</taxon>
        <taxon>Kickxella</taxon>
    </lineage>
</organism>
<proteinExistence type="predicted"/>
<name>A0ACC1IUI4_9FUNG</name>
<gene>
    <name evidence="1" type="primary">SRSF5</name>
    <name evidence="1" type="ORF">LPJ66_000997</name>
</gene>
<dbReference type="Proteomes" id="UP001150581">
    <property type="component" value="Unassembled WGS sequence"/>
</dbReference>
<evidence type="ECO:0000313" key="1">
    <source>
        <dbReference type="EMBL" id="KAJ1901117.1"/>
    </source>
</evidence>
<evidence type="ECO:0000313" key="2">
    <source>
        <dbReference type="Proteomes" id="UP001150581"/>
    </source>
</evidence>
<comment type="caution">
    <text evidence="1">The sequence shown here is derived from an EMBL/GenBank/DDBJ whole genome shotgun (WGS) entry which is preliminary data.</text>
</comment>
<keyword evidence="2" id="KW-1185">Reference proteome</keyword>
<sequence>MSRLYVGRLPRDVRERDIERLFKDYGQIRDICLLSGFGFVEFRDRRDAEDVMHDFNNREFMGERLLIEPARVERRSERGDRGDRGGERRPERGDFGRREERGARGARMGGPMSAPQRTPFRMLVENLSSSVSWQDLKDFARRAGEVSFADAHKLRPGEGIIEFIDESGLRNALRKLDGEELRGRRVVLREDPASRGADRGARSGPRDRSFSPRRARRHSRSRSRSRSPAGNGRRSGGYRSRSPAGNGRRMSRRSVSRDSRSISRSPRDERHGADVHMAPPMPHSPHSRGSVGSPRSPRSPRSPMSPGFANPDLGGEIAPEHSFAPPAPVNDVVDNGAGQDGWE</sequence>